<evidence type="ECO:0008006" key="2">
    <source>
        <dbReference type="Google" id="ProtNLM"/>
    </source>
</evidence>
<proteinExistence type="predicted"/>
<name>A0A6L2JBB0_TANCI</name>
<dbReference type="EMBL" id="BKCJ010000546">
    <property type="protein sequence ID" value="GEU34166.1"/>
    <property type="molecule type" value="Genomic_DNA"/>
</dbReference>
<gene>
    <name evidence="1" type="ORF">Tci_006144</name>
</gene>
<reference evidence="1" key="1">
    <citation type="journal article" date="2019" name="Sci. Rep.">
        <title>Draft genome of Tanacetum cinerariifolium, the natural source of mosquito coil.</title>
        <authorList>
            <person name="Yamashiro T."/>
            <person name="Shiraishi A."/>
            <person name="Satake H."/>
            <person name="Nakayama K."/>
        </authorList>
    </citation>
    <scope>NUCLEOTIDE SEQUENCE</scope>
</reference>
<accession>A0A6L2JBB0</accession>
<protein>
    <recommendedName>
        <fullName evidence="2">Reverse transcriptase domain-containing protein</fullName>
    </recommendedName>
</protein>
<dbReference type="AlphaFoldDB" id="A0A6L2JBB0"/>
<evidence type="ECO:0000313" key="1">
    <source>
        <dbReference type="EMBL" id="GEU34166.1"/>
    </source>
</evidence>
<sequence>MCDVPFSDKNHFDAKSDLIESFLTRDTSIVYSLKIDSFLEEFVGKLVHIDPISPGIDETSSNPKDDICFIEQLLYDDTSSEDDSFKDIDYVEASPPDYELVSLEEVKDEILRAKLLNIHIIIAKIKSLNNNPLLIVCSSLHPYLFSLILIILHPNSILLAIIQKRRVVLTSVVMNDIPDNSTNDPLMDEIDLFLLLDNSIPPGIENVNYDSEGDFLFLKELLKNKSLHLLEFESFHFDLYDDPSSSRLPEKPPDDGGILTTKVVDDISDNSTRELYVRVLNVLPSLPTLCLSHRGFKVFQLVNNYESPVMIYGENIPHLDVSFLYFYPT</sequence>
<comment type="caution">
    <text evidence="1">The sequence shown here is derived from an EMBL/GenBank/DDBJ whole genome shotgun (WGS) entry which is preliminary data.</text>
</comment>
<organism evidence="1">
    <name type="scientific">Tanacetum cinerariifolium</name>
    <name type="common">Dalmatian daisy</name>
    <name type="synonym">Chrysanthemum cinerariifolium</name>
    <dbReference type="NCBI Taxonomy" id="118510"/>
    <lineage>
        <taxon>Eukaryota</taxon>
        <taxon>Viridiplantae</taxon>
        <taxon>Streptophyta</taxon>
        <taxon>Embryophyta</taxon>
        <taxon>Tracheophyta</taxon>
        <taxon>Spermatophyta</taxon>
        <taxon>Magnoliopsida</taxon>
        <taxon>eudicotyledons</taxon>
        <taxon>Gunneridae</taxon>
        <taxon>Pentapetalae</taxon>
        <taxon>asterids</taxon>
        <taxon>campanulids</taxon>
        <taxon>Asterales</taxon>
        <taxon>Asteraceae</taxon>
        <taxon>Asteroideae</taxon>
        <taxon>Anthemideae</taxon>
        <taxon>Anthemidinae</taxon>
        <taxon>Tanacetum</taxon>
    </lineage>
</organism>